<protein>
    <submittedName>
        <fullName evidence="2">DUF2165 domain-containing protein</fullName>
    </submittedName>
</protein>
<evidence type="ECO:0000256" key="1">
    <source>
        <dbReference type="SAM" id="Phobius"/>
    </source>
</evidence>
<dbReference type="AlphaFoldDB" id="A0A3D8MF43"/>
<dbReference type="OrthoDB" id="7618855at2"/>
<feature type="transmembrane region" description="Helical" evidence="1">
    <location>
        <begin position="100"/>
        <end position="122"/>
    </location>
</feature>
<feature type="transmembrane region" description="Helical" evidence="1">
    <location>
        <begin position="65"/>
        <end position="88"/>
    </location>
</feature>
<accession>A0A3D8MF43</accession>
<keyword evidence="1" id="KW-0472">Membrane</keyword>
<sequence>MNSFRLIKTSLVASAGVFSLLVAYNNMVDYGSNFAFVQHVLTMDTTFEGNQLTSRAVENPFIHHIFYALIITAEALTGTLCCIGALQLWRYRAAPAQQFVLAKGLASWGLTVGILLWFSGFMTVGAEWFLMWQSSTWNGQQAAFRFIVVLFLTLLFLHQKDSD</sequence>
<evidence type="ECO:0000313" key="2">
    <source>
        <dbReference type="EMBL" id="RDV29246.1"/>
    </source>
</evidence>
<keyword evidence="1" id="KW-1133">Transmembrane helix</keyword>
<dbReference type="EMBL" id="QRHA01000001">
    <property type="protein sequence ID" value="RDV29246.1"/>
    <property type="molecule type" value="Genomic_DNA"/>
</dbReference>
<keyword evidence="3" id="KW-1185">Reference proteome</keyword>
<proteinExistence type="predicted"/>
<comment type="caution">
    <text evidence="2">The sequence shown here is derived from an EMBL/GenBank/DDBJ whole genome shotgun (WGS) entry which is preliminary data.</text>
</comment>
<evidence type="ECO:0000313" key="3">
    <source>
        <dbReference type="Proteomes" id="UP000256561"/>
    </source>
</evidence>
<keyword evidence="1" id="KW-0812">Transmembrane</keyword>
<organism evidence="2 3">
    <name type="scientific">Alteromonas aestuariivivens</name>
    <dbReference type="NCBI Taxonomy" id="1938339"/>
    <lineage>
        <taxon>Bacteria</taxon>
        <taxon>Pseudomonadati</taxon>
        <taxon>Pseudomonadota</taxon>
        <taxon>Gammaproteobacteria</taxon>
        <taxon>Alteromonadales</taxon>
        <taxon>Alteromonadaceae</taxon>
        <taxon>Alteromonas/Salinimonas group</taxon>
        <taxon>Alteromonas</taxon>
    </lineage>
</organism>
<dbReference type="RefSeq" id="WP_115591536.1">
    <property type="nucleotide sequence ID" value="NZ_QRHA01000001.1"/>
</dbReference>
<dbReference type="Pfam" id="PF09933">
    <property type="entry name" value="DUF2165"/>
    <property type="match status" value="1"/>
</dbReference>
<gene>
    <name evidence="2" type="ORF">DXV75_01960</name>
</gene>
<dbReference type="Proteomes" id="UP000256561">
    <property type="component" value="Unassembled WGS sequence"/>
</dbReference>
<name>A0A3D8MF43_9ALTE</name>
<dbReference type="InterPro" id="IPR018681">
    <property type="entry name" value="DUF2165_transmembrane"/>
</dbReference>
<reference evidence="3" key="1">
    <citation type="submission" date="2018-08" db="EMBL/GenBank/DDBJ databases">
        <authorList>
            <person name="Zhang J."/>
            <person name="Du Z.-J."/>
        </authorList>
    </citation>
    <scope>NUCLEOTIDE SEQUENCE [LARGE SCALE GENOMIC DNA]</scope>
    <source>
        <strain evidence="3">KCTC 52655</strain>
    </source>
</reference>
<feature type="transmembrane region" description="Helical" evidence="1">
    <location>
        <begin position="142"/>
        <end position="158"/>
    </location>
</feature>